<feature type="region of interest" description="Disordered" evidence="1">
    <location>
        <begin position="33"/>
        <end position="73"/>
    </location>
</feature>
<name>A0AAV6VIK7_9ARAC</name>
<dbReference type="AlphaFoldDB" id="A0AAV6VIK7"/>
<dbReference type="Proteomes" id="UP000827092">
    <property type="component" value="Unassembled WGS sequence"/>
</dbReference>
<evidence type="ECO:0000313" key="3">
    <source>
        <dbReference type="Proteomes" id="UP000827092"/>
    </source>
</evidence>
<accession>A0AAV6VIK7</accession>
<proteinExistence type="predicted"/>
<organism evidence="2 3">
    <name type="scientific">Oedothorax gibbosus</name>
    <dbReference type="NCBI Taxonomy" id="931172"/>
    <lineage>
        <taxon>Eukaryota</taxon>
        <taxon>Metazoa</taxon>
        <taxon>Ecdysozoa</taxon>
        <taxon>Arthropoda</taxon>
        <taxon>Chelicerata</taxon>
        <taxon>Arachnida</taxon>
        <taxon>Araneae</taxon>
        <taxon>Araneomorphae</taxon>
        <taxon>Entelegynae</taxon>
        <taxon>Araneoidea</taxon>
        <taxon>Linyphiidae</taxon>
        <taxon>Erigoninae</taxon>
        <taxon>Oedothorax</taxon>
    </lineage>
</organism>
<sequence>MFSVAVATPSTQRHNSIRKAGEETNIRSSVGNTIGVRRSGRGSTCQRWKSRGEIGAVESKSNSVGEKGASKQV</sequence>
<gene>
    <name evidence="2" type="ORF">JTE90_014174</name>
</gene>
<comment type="caution">
    <text evidence="2">The sequence shown here is derived from an EMBL/GenBank/DDBJ whole genome shotgun (WGS) entry which is preliminary data.</text>
</comment>
<protein>
    <submittedName>
        <fullName evidence="2">Uncharacterized protein</fullName>
    </submittedName>
</protein>
<keyword evidence="3" id="KW-1185">Reference proteome</keyword>
<evidence type="ECO:0000256" key="1">
    <source>
        <dbReference type="SAM" id="MobiDB-lite"/>
    </source>
</evidence>
<dbReference type="EMBL" id="JAFNEN010000067">
    <property type="protein sequence ID" value="KAG8196617.1"/>
    <property type="molecule type" value="Genomic_DNA"/>
</dbReference>
<evidence type="ECO:0000313" key="2">
    <source>
        <dbReference type="EMBL" id="KAG8196617.1"/>
    </source>
</evidence>
<reference evidence="2 3" key="1">
    <citation type="journal article" date="2022" name="Nat. Ecol. Evol.">
        <title>A masculinizing supergene underlies an exaggerated male reproductive morph in a spider.</title>
        <authorList>
            <person name="Hendrickx F."/>
            <person name="De Corte Z."/>
            <person name="Sonet G."/>
            <person name="Van Belleghem S.M."/>
            <person name="Kostlbacher S."/>
            <person name="Vangestel C."/>
        </authorList>
    </citation>
    <scope>NUCLEOTIDE SEQUENCE [LARGE SCALE GENOMIC DNA]</scope>
    <source>
        <strain evidence="2">W744_W776</strain>
    </source>
</reference>